<reference evidence="1 2" key="1">
    <citation type="submission" date="2019-04" db="EMBL/GenBank/DDBJ databases">
        <title>Kribbella sp. NEAU-THZ 27 nov., a novel actinomycete isolated from soil.</title>
        <authorList>
            <person name="Duan L."/>
        </authorList>
    </citation>
    <scope>NUCLEOTIDE SEQUENCE [LARGE SCALE GENOMIC DNA]</scope>
    <source>
        <strain evidence="2">NEAU-THZ27</strain>
    </source>
</reference>
<dbReference type="OrthoDB" id="5124141at2"/>
<dbReference type="Pfam" id="PF18143">
    <property type="entry name" value="HAD_SAK_2"/>
    <property type="match status" value="1"/>
</dbReference>
<dbReference type="Proteomes" id="UP000305836">
    <property type="component" value="Unassembled WGS sequence"/>
</dbReference>
<evidence type="ECO:0008006" key="3">
    <source>
        <dbReference type="Google" id="ProtNLM"/>
    </source>
</evidence>
<comment type="caution">
    <text evidence="1">The sequence shown here is derived from an EMBL/GenBank/DDBJ whole genome shotgun (WGS) entry which is preliminary data.</text>
</comment>
<dbReference type="EMBL" id="SZPZ01000005">
    <property type="protein sequence ID" value="TKK75529.1"/>
    <property type="molecule type" value="Genomic_DNA"/>
</dbReference>
<keyword evidence="2" id="KW-1185">Reference proteome</keyword>
<gene>
    <name evidence="1" type="ORF">FDA38_34620</name>
</gene>
<protein>
    <recommendedName>
        <fullName evidence="3">Secreted protein</fullName>
    </recommendedName>
</protein>
<evidence type="ECO:0000313" key="2">
    <source>
        <dbReference type="Proteomes" id="UP000305836"/>
    </source>
</evidence>
<dbReference type="AlphaFoldDB" id="A0A4U3LKA9"/>
<name>A0A4U3LKA9_9ACTN</name>
<evidence type="ECO:0000313" key="1">
    <source>
        <dbReference type="EMBL" id="TKK75529.1"/>
    </source>
</evidence>
<organism evidence="1 2">
    <name type="scientific">Kribbella jiaozuonensis</name>
    <dbReference type="NCBI Taxonomy" id="2575441"/>
    <lineage>
        <taxon>Bacteria</taxon>
        <taxon>Bacillati</taxon>
        <taxon>Actinomycetota</taxon>
        <taxon>Actinomycetes</taxon>
        <taxon>Propionibacteriales</taxon>
        <taxon>Kribbellaceae</taxon>
        <taxon>Kribbella</taxon>
    </lineage>
</organism>
<sequence length="165" mass="18778">MRPFLLLDFDGPLNPHQADGIPPGYRQHEITEGKKTWRVLLNPHHGAELNNLASTFDLVWATSWEHGANRLLAPLLGLPELPTITWPDRRPVRRGSWKTQYIAEWTGDRPFVWVDDEAKETEFTGEHQLVYPVDARIGLTATDFAAIRFWAAGKSFADKAFPTHP</sequence>
<proteinExistence type="predicted"/>
<accession>A0A4U3LKA9</accession>
<dbReference type="RefSeq" id="WP_137258381.1">
    <property type="nucleotide sequence ID" value="NZ_JBHSPQ010000005.1"/>
</dbReference>